<name>A0ABY5P4S9_9LACT</name>
<protein>
    <submittedName>
        <fullName evidence="1">Uncharacterized protein</fullName>
    </submittedName>
</protein>
<keyword evidence="2" id="KW-1185">Reference proteome</keyword>
<gene>
    <name evidence="1" type="ORF">NRE15_12515</name>
</gene>
<organism evidence="1 2">
    <name type="scientific">Fundicoccus culcitae</name>
    <dbReference type="NCBI Taxonomy" id="2969821"/>
    <lineage>
        <taxon>Bacteria</taxon>
        <taxon>Bacillati</taxon>
        <taxon>Bacillota</taxon>
        <taxon>Bacilli</taxon>
        <taxon>Lactobacillales</taxon>
        <taxon>Aerococcaceae</taxon>
        <taxon>Fundicoccus</taxon>
    </lineage>
</organism>
<dbReference type="RefSeq" id="WP_313793214.1">
    <property type="nucleotide sequence ID" value="NZ_CP102453.1"/>
</dbReference>
<evidence type="ECO:0000313" key="1">
    <source>
        <dbReference type="EMBL" id="UUX33711.1"/>
    </source>
</evidence>
<sequence length="92" mass="10080">MPVVVFAGSPPNAIAGRRRQMSAGKLRVMAQKSAIAGRRFNRKAVKCNMPAFNGNRKPANGKMCYKSVKFRSLEYPSLSPHPNPTTSATIFI</sequence>
<evidence type="ECO:0000313" key="2">
    <source>
        <dbReference type="Proteomes" id="UP001315967"/>
    </source>
</evidence>
<dbReference type="EMBL" id="CP102453">
    <property type="protein sequence ID" value="UUX33711.1"/>
    <property type="molecule type" value="Genomic_DNA"/>
</dbReference>
<reference evidence="1 2" key="1">
    <citation type="submission" date="2022-08" db="EMBL/GenBank/DDBJ databases">
        <title>Aerococcaceae sp. nov isolated from spoiled eye mask.</title>
        <authorList>
            <person name="Zhou G."/>
            <person name="Xie X.-B."/>
            <person name="Shi Q.-S."/>
            <person name="Wang Y.-S."/>
            <person name="Wen X."/>
            <person name="Peng H."/>
            <person name="Yang X.-J."/>
            <person name="Tao H.-B."/>
            <person name="Huang X.-M."/>
        </authorList>
    </citation>
    <scope>NUCLEOTIDE SEQUENCE [LARGE SCALE GENOMIC DNA]</scope>
    <source>
        <strain evidence="2">DM20194951</strain>
    </source>
</reference>
<proteinExistence type="predicted"/>
<dbReference type="Proteomes" id="UP001315967">
    <property type="component" value="Chromosome"/>
</dbReference>
<accession>A0ABY5P4S9</accession>